<gene>
    <name evidence="2" type="ORF">XENOCAPTIV_017454</name>
</gene>
<evidence type="ECO:0000313" key="2">
    <source>
        <dbReference type="EMBL" id="MEQ2205889.1"/>
    </source>
</evidence>
<feature type="non-terminal residue" evidence="2">
    <location>
        <position position="60"/>
    </location>
</feature>
<dbReference type="EMBL" id="JAHRIN010042373">
    <property type="protein sequence ID" value="MEQ2205889.1"/>
    <property type="molecule type" value="Genomic_DNA"/>
</dbReference>
<feature type="region of interest" description="Disordered" evidence="1">
    <location>
        <begin position="28"/>
        <end position="47"/>
    </location>
</feature>
<feature type="non-terminal residue" evidence="2">
    <location>
        <position position="1"/>
    </location>
</feature>
<evidence type="ECO:0000313" key="3">
    <source>
        <dbReference type="Proteomes" id="UP001434883"/>
    </source>
</evidence>
<name>A0ABV0RCX3_9TELE</name>
<protein>
    <submittedName>
        <fullName evidence="2">Uncharacterized protein</fullName>
    </submittedName>
</protein>
<keyword evidence="3" id="KW-1185">Reference proteome</keyword>
<evidence type="ECO:0000256" key="1">
    <source>
        <dbReference type="SAM" id="MobiDB-lite"/>
    </source>
</evidence>
<sequence>HDGPGRLRRIPELHPQPILRVGQVQRVGRLPEQTESGQEKSQPAGDRALLLQCKEAAGQL</sequence>
<organism evidence="2 3">
    <name type="scientific">Xenoophorus captivus</name>
    <dbReference type="NCBI Taxonomy" id="1517983"/>
    <lineage>
        <taxon>Eukaryota</taxon>
        <taxon>Metazoa</taxon>
        <taxon>Chordata</taxon>
        <taxon>Craniata</taxon>
        <taxon>Vertebrata</taxon>
        <taxon>Euteleostomi</taxon>
        <taxon>Actinopterygii</taxon>
        <taxon>Neopterygii</taxon>
        <taxon>Teleostei</taxon>
        <taxon>Neoteleostei</taxon>
        <taxon>Acanthomorphata</taxon>
        <taxon>Ovalentaria</taxon>
        <taxon>Atherinomorphae</taxon>
        <taxon>Cyprinodontiformes</taxon>
        <taxon>Goodeidae</taxon>
        <taxon>Xenoophorus</taxon>
    </lineage>
</organism>
<dbReference type="Proteomes" id="UP001434883">
    <property type="component" value="Unassembled WGS sequence"/>
</dbReference>
<comment type="caution">
    <text evidence="2">The sequence shown here is derived from an EMBL/GenBank/DDBJ whole genome shotgun (WGS) entry which is preliminary data.</text>
</comment>
<proteinExistence type="predicted"/>
<reference evidence="2 3" key="1">
    <citation type="submission" date="2021-06" db="EMBL/GenBank/DDBJ databases">
        <authorList>
            <person name="Palmer J.M."/>
        </authorList>
    </citation>
    <scope>NUCLEOTIDE SEQUENCE [LARGE SCALE GENOMIC DNA]</scope>
    <source>
        <strain evidence="2 3">XC_2019</strain>
        <tissue evidence="2">Muscle</tissue>
    </source>
</reference>
<accession>A0ABV0RCX3</accession>